<reference evidence="1" key="2">
    <citation type="submission" date="2020-09" db="EMBL/GenBank/DDBJ databases">
        <authorList>
            <person name="Sun Q."/>
            <person name="Zhou Y."/>
        </authorList>
    </citation>
    <scope>NUCLEOTIDE SEQUENCE</scope>
    <source>
        <strain evidence="1">CGMCC 1.12827</strain>
    </source>
</reference>
<comment type="caution">
    <text evidence="1">The sequence shown here is derived from an EMBL/GenBank/DDBJ whole genome shotgun (WGS) entry which is preliminary data.</text>
</comment>
<dbReference type="PANTHER" id="PTHR36439">
    <property type="entry name" value="BLL4334 PROTEIN"/>
    <property type="match status" value="1"/>
</dbReference>
<evidence type="ECO:0000313" key="2">
    <source>
        <dbReference type="Proteomes" id="UP000621454"/>
    </source>
</evidence>
<dbReference type="InterPro" id="IPR012545">
    <property type="entry name" value="DUF1697"/>
</dbReference>
<sequence length="179" mass="18997">MSRRIVLIRAVNVGGATLPMARLRSIASHLGATEVTTYIASGNLICTPPGAPADFDRALESAITDEFGYEREVISRSVAQVRAAFDAYPFEVIEPKFSYIHFLCATPDAEKVAAFCSDLTDAHQAGGDLVRVIGDEVHIRYADGIANSTLTTAALQRGLGVAGTARNLTTVATLIELAS</sequence>
<gene>
    <name evidence="1" type="ORF">GCM10011489_16760</name>
</gene>
<accession>A0A916T3R2</accession>
<dbReference type="AlphaFoldDB" id="A0A916T3R2"/>
<dbReference type="RefSeq" id="WP_188586149.1">
    <property type="nucleotide sequence ID" value="NZ_BMGC01000009.1"/>
</dbReference>
<evidence type="ECO:0008006" key="3">
    <source>
        <dbReference type="Google" id="ProtNLM"/>
    </source>
</evidence>
<dbReference type="Gene3D" id="3.30.70.1280">
    <property type="entry name" value="SP0830-like domains"/>
    <property type="match status" value="1"/>
</dbReference>
<dbReference type="SUPFAM" id="SSF160379">
    <property type="entry name" value="SP0830-like"/>
    <property type="match status" value="1"/>
</dbReference>
<evidence type="ECO:0000313" key="1">
    <source>
        <dbReference type="EMBL" id="GGB29300.1"/>
    </source>
</evidence>
<proteinExistence type="predicted"/>
<dbReference type="Proteomes" id="UP000621454">
    <property type="component" value="Unassembled WGS sequence"/>
</dbReference>
<dbReference type="PIRSF" id="PIRSF008502">
    <property type="entry name" value="UCP008502"/>
    <property type="match status" value="1"/>
</dbReference>
<protein>
    <recommendedName>
        <fullName evidence="3">DUF1697 domain-containing protein</fullName>
    </recommendedName>
</protein>
<organism evidence="1 2">
    <name type="scientific">Gordonia jinhuaensis</name>
    <dbReference type="NCBI Taxonomy" id="1517702"/>
    <lineage>
        <taxon>Bacteria</taxon>
        <taxon>Bacillati</taxon>
        <taxon>Actinomycetota</taxon>
        <taxon>Actinomycetes</taxon>
        <taxon>Mycobacteriales</taxon>
        <taxon>Gordoniaceae</taxon>
        <taxon>Gordonia</taxon>
    </lineage>
</organism>
<dbReference type="PANTHER" id="PTHR36439:SF1">
    <property type="entry name" value="DUF1697 DOMAIN-CONTAINING PROTEIN"/>
    <property type="match status" value="1"/>
</dbReference>
<dbReference type="Pfam" id="PF08002">
    <property type="entry name" value="DUF1697"/>
    <property type="match status" value="1"/>
</dbReference>
<reference evidence="1" key="1">
    <citation type="journal article" date="2014" name="Int. J. Syst. Evol. Microbiol.">
        <title>Complete genome sequence of Corynebacterium casei LMG S-19264T (=DSM 44701T), isolated from a smear-ripened cheese.</title>
        <authorList>
            <consortium name="US DOE Joint Genome Institute (JGI-PGF)"/>
            <person name="Walter F."/>
            <person name="Albersmeier A."/>
            <person name="Kalinowski J."/>
            <person name="Ruckert C."/>
        </authorList>
    </citation>
    <scope>NUCLEOTIDE SEQUENCE</scope>
    <source>
        <strain evidence="1">CGMCC 1.12827</strain>
    </source>
</reference>
<dbReference type="EMBL" id="BMGC01000009">
    <property type="protein sequence ID" value="GGB29300.1"/>
    <property type="molecule type" value="Genomic_DNA"/>
</dbReference>
<keyword evidence="2" id="KW-1185">Reference proteome</keyword>
<name>A0A916T3R2_9ACTN</name>